<feature type="domain" description="CAAX prenyl protease 2/Lysostaphin resistance protein A-like" evidence="2">
    <location>
        <begin position="142"/>
        <end position="247"/>
    </location>
</feature>
<keyword evidence="1" id="KW-0472">Membrane</keyword>
<keyword evidence="3" id="KW-0378">Hydrolase</keyword>
<reference evidence="3 4" key="1">
    <citation type="submission" date="2021-05" db="EMBL/GenBank/DDBJ databases">
        <title>A Polyphasic approach of four new species of the genus Ohtaekwangia: Ohtaekwangia histidinii sp. nov., Ohtaekwangia cretensis sp. nov., Ohtaekwangia indiensis sp. nov., Ohtaekwangia reichenbachii sp. nov. from diverse environment.</title>
        <authorList>
            <person name="Octaviana S."/>
        </authorList>
    </citation>
    <scope>NUCLEOTIDE SEQUENCE [LARGE SCALE GENOMIC DNA]</scope>
    <source>
        <strain evidence="3 4">PWU5</strain>
    </source>
</reference>
<feature type="transmembrane region" description="Helical" evidence="1">
    <location>
        <begin position="137"/>
        <end position="156"/>
    </location>
</feature>
<dbReference type="GO" id="GO:0004175">
    <property type="term" value="F:endopeptidase activity"/>
    <property type="evidence" value="ECO:0007669"/>
    <property type="project" value="UniProtKB-ARBA"/>
</dbReference>
<feature type="transmembrane region" description="Helical" evidence="1">
    <location>
        <begin position="176"/>
        <end position="194"/>
    </location>
</feature>
<keyword evidence="3" id="KW-0645">Protease</keyword>
<keyword evidence="4" id="KW-1185">Reference proteome</keyword>
<organism evidence="3 4">
    <name type="scientific">Dawidia cretensis</name>
    <dbReference type="NCBI Taxonomy" id="2782350"/>
    <lineage>
        <taxon>Bacteria</taxon>
        <taxon>Pseudomonadati</taxon>
        <taxon>Bacteroidota</taxon>
        <taxon>Cytophagia</taxon>
        <taxon>Cytophagales</taxon>
        <taxon>Chryseotaleaceae</taxon>
        <taxon>Dawidia</taxon>
    </lineage>
</organism>
<dbReference type="InterPro" id="IPR042150">
    <property type="entry name" value="MmRce1-like"/>
</dbReference>
<gene>
    <name evidence="3" type="ORF">KK062_28290</name>
</gene>
<keyword evidence="3" id="KW-0482">Metalloprotease</keyword>
<sequence>MNITSEIPAYTISGQKQFLTKELTVFLIISMVISWPVVLLILAQLPPGFTNGDIKSFKNATGSLSLLYGTGPMISAIIVTLMYRGTSGLKDLFSKLATCKVSLRWYLWALMLPVIPQWLGLFLWAQLTGTALAFPTVSGYLSSWLQIAFISAAYYITEELGWRGFMLPRILSMHPWIKSSLLVGIVWSIWHYPLWVTSSWATTGSVTQVVLVVTAWSFFAIGISVLLSWIFKNTRGSVLLAMILHGSSQANLTKMYAAAGNSSLLGSSFAIVQAVSLSIMVILFLVVIRKSKQEMIGH</sequence>
<dbReference type="GO" id="GO:0080120">
    <property type="term" value="P:CAAX-box protein maturation"/>
    <property type="evidence" value="ECO:0007669"/>
    <property type="project" value="UniProtKB-ARBA"/>
</dbReference>
<protein>
    <submittedName>
        <fullName evidence="3">CPBP family intramembrane metalloprotease</fullName>
        <ecNumber evidence="3">3.4.24.-</ecNumber>
    </submittedName>
</protein>
<evidence type="ECO:0000259" key="2">
    <source>
        <dbReference type="Pfam" id="PF02517"/>
    </source>
</evidence>
<dbReference type="PANTHER" id="PTHR35797">
    <property type="entry name" value="PROTEASE-RELATED"/>
    <property type="match status" value="1"/>
</dbReference>
<keyword evidence="1" id="KW-1133">Transmembrane helix</keyword>
<feature type="transmembrane region" description="Helical" evidence="1">
    <location>
        <begin position="206"/>
        <end position="231"/>
    </location>
</feature>
<feature type="transmembrane region" description="Helical" evidence="1">
    <location>
        <begin position="238"/>
        <end position="257"/>
    </location>
</feature>
<comment type="caution">
    <text evidence="3">The sequence shown here is derived from an EMBL/GenBank/DDBJ whole genome shotgun (WGS) entry which is preliminary data.</text>
</comment>
<evidence type="ECO:0000313" key="4">
    <source>
        <dbReference type="Proteomes" id="UP001319080"/>
    </source>
</evidence>
<name>A0AAP2E5D5_9BACT</name>
<dbReference type="Pfam" id="PF02517">
    <property type="entry name" value="Rce1-like"/>
    <property type="match status" value="1"/>
</dbReference>
<feature type="transmembrane region" description="Helical" evidence="1">
    <location>
        <begin position="65"/>
        <end position="84"/>
    </location>
</feature>
<proteinExistence type="predicted"/>
<evidence type="ECO:0000256" key="1">
    <source>
        <dbReference type="SAM" id="Phobius"/>
    </source>
</evidence>
<dbReference type="GO" id="GO:0008237">
    <property type="term" value="F:metallopeptidase activity"/>
    <property type="evidence" value="ECO:0007669"/>
    <property type="project" value="UniProtKB-KW"/>
</dbReference>
<dbReference type="Proteomes" id="UP001319080">
    <property type="component" value="Unassembled WGS sequence"/>
</dbReference>
<feature type="transmembrane region" description="Helical" evidence="1">
    <location>
        <begin position="269"/>
        <end position="288"/>
    </location>
</feature>
<evidence type="ECO:0000313" key="3">
    <source>
        <dbReference type="EMBL" id="MBT1712174.1"/>
    </source>
</evidence>
<accession>A0AAP2E5D5</accession>
<keyword evidence="1" id="KW-0812">Transmembrane</keyword>
<dbReference type="EC" id="3.4.24.-" evidence="3"/>
<dbReference type="InterPro" id="IPR003675">
    <property type="entry name" value="Rce1/LyrA-like_dom"/>
</dbReference>
<dbReference type="PANTHER" id="PTHR35797:SF1">
    <property type="entry name" value="PROTEASE"/>
    <property type="match status" value="1"/>
</dbReference>
<feature type="transmembrane region" description="Helical" evidence="1">
    <location>
        <begin position="23"/>
        <end position="45"/>
    </location>
</feature>
<feature type="transmembrane region" description="Helical" evidence="1">
    <location>
        <begin position="105"/>
        <end position="125"/>
    </location>
</feature>
<dbReference type="EMBL" id="JAHESE010000053">
    <property type="protein sequence ID" value="MBT1712174.1"/>
    <property type="molecule type" value="Genomic_DNA"/>
</dbReference>
<dbReference type="AlphaFoldDB" id="A0AAP2E5D5"/>
<dbReference type="RefSeq" id="WP_254087741.1">
    <property type="nucleotide sequence ID" value="NZ_JAHESE010000053.1"/>
</dbReference>